<dbReference type="PANTHER" id="PTHR24071">
    <property type="entry name" value="RAN GTPASE"/>
    <property type="match status" value="1"/>
</dbReference>
<dbReference type="PROSITE" id="PS51421">
    <property type="entry name" value="RAS"/>
    <property type="match status" value="1"/>
</dbReference>
<evidence type="ECO:0000313" key="13">
    <source>
        <dbReference type="EMBL" id="UKJ88167.2"/>
    </source>
</evidence>
<dbReference type="SUPFAM" id="SSF52540">
    <property type="entry name" value="P-loop containing nucleoside triphosphate hydrolases"/>
    <property type="match status" value="1"/>
</dbReference>
<accession>A0A976M4C8</accession>
<sequence length="954" mass="110495">MDSTCSTDQLHPFDTSFDSIIEYAFDYSKDENLEYFKESDNIFTFLNFLREIWTYMMDSSHFPSLKGESDHMRLPFMSNDSTRKFVSDSILKFLETHREELSPVSRESESPSPVLSNIAQGHLLTCFKLLSSFLMQKYTHSKYSIYALINLVKVFMNMVPSALDLSSSLDFLTDLVKTLSLDDCVIFSEFVVEMSDYFYNQFNDVELSQANTRIIQTCEAKLIGLVKLFETTFEQAPGDVDYSTNIFNLRFLLTHSLSTSHLGICNKQAVTSEVTTVNKMTHEEWTKLEKAATRTKCESLSDYEIASYESVASPVRMNMPTNQIYDIKSLLSKSVEWLQFEYKICIDKSDKGPVRSVKMPSYEVYSNYCDIYNFIQNPEIILVKTQEYVDDLQKWYNNVLSHINTLTETSKMSDFDANVDVNLFEFEGGVADFVNKSMNLKFWSNFLIFSSLALQTLRVYHKKDESTAYEMLKDKCVIVLNTIDKGLWATMLKISNTSEVARTMLHNEQLWMNWKMNGCKDEFNTLTEDEFTMIEYNSHFSEDNESSVGDDEEEEGEFDFVEHNNLLNTLRELEKISYEFGDEDSTIGINYVPVISEMELNKESIYWYIHDEDQTKLEMNCDQQLKRKFEDYCKKLEIDEDPENDISEPEKSKHNPLFKFRFGRLFGVNHVEKFVEMSNEDIGTGSIESMRKVVKKIKVEDVDEASSKRNEGSLRHRKPNRTAFLEPSGRQTHENKSWINISEMAEEVPQFKLLLVGDGGVGKTTLVKRHLTGEFEKKYIPTLGVEVHPLKFRTNCGTIQFNAWDTAGQEKYGGLRDGYYIKGECAIIMFDVTSRVTYRNVPNWHRDVVRVCENIPMVLVGNKADVKERQVKAAHIQFHRKRNLQYYDLSARSNYNFERPFLWLARRLLNKPQLVFVGECAKAPEIAIDPLLVQQSERELEAAANVAIDDDGEL</sequence>
<evidence type="ECO:0000256" key="9">
    <source>
        <dbReference type="ARBA" id="ARBA00042268"/>
    </source>
</evidence>
<proteinExistence type="inferred from homology"/>
<dbReference type="OrthoDB" id="332663at2759"/>
<feature type="compositionally biased region" description="Basic and acidic residues" evidence="12">
    <location>
        <begin position="705"/>
        <end position="714"/>
    </location>
</feature>
<dbReference type="GO" id="GO:0003924">
    <property type="term" value="F:GTPase activity"/>
    <property type="evidence" value="ECO:0007669"/>
    <property type="project" value="InterPro"/>
</dbReference>
<dbReference type="PRINTS" id="PR00627">
    <property type="entry name" value="GTPRANTC4"/>
</dbReference>
<keyword evidence="5" id="KW-0653">Protein transport</keyword>
<evidence type="ECO:0000256" key="12">
    <source>
        <dbReference type="SAM" id="MobiDB-lite"/>
    </source>
</evidence>
<evidence type="ECO:0000256" key="7">
    <source>
        <dbReference type="ARBA" id="ARBA00023242"/>
    </source>
</evidence>
<dbReference type="PROSITE" id="PS51419">
    <property type="entry name" value="RAB"/>
    <property type="match status" value="1"/>
</dbReference>
<evidence type="ECO:0000256" key="2">
    <source>
        <dbReference type="ARBA" id="ARBA00008028"/>
    </source>
</evidence>
<dbReference type="InterPro" id="IPR005225">
    <property type="entry name" value="Small_GTP-bd"/>
</dbReference>
<dbReference type="SMART" id="SM00173">
    <property type="entry name" value="RAS"/>
    <property type="match status" value="1"/>
</dbReference>
<dbReference type="InterPro" id="IPR001806">
    <property type="entry name" value="Small_GTPase"/>
</dbReference>
<dbReference type="GO" id="GO:0006606">
    <property type="term" value="P:protein import into nucleus"/>
    <property type="evidence" value="ECO:0007669"/>
    <property type="project" value="TreeGrafter"/>
</dbReference>
<dbReference type="CDD" id="cd00877">
    <property type="entry name" value="Ran"/>
    <property type="match status" value="1"/>
</dbReference>
<dbReference type="NCBIfam" id="TIGR00231">
    <property type="entry name" value="small_GTP"/>
    <property type="match status" value="1"/>
</dbReference>
<dbReference type="SMART" id="SM00175">
    <property type="entry name" value="RAB"/>
    <property type="match status" value="1"/>
</dbReference>
<dbReference type="AlphaFoldDB" id="A0A976M4C8"/>
<evidence type="ECO:0000256" key="6">
    <source>
        <dbReference type="ARBA" id="ARBA00023134"/>
    </source>
</evidence>
<protein>
    <recommendedName>
        <fullName evidence="8">GTP-binding nuclear protein Ran</fullName>
    </recommendedName>
    <alternativeName>
        <fullName evidence="9">GTPase Ran</fullName>
    </alternativeName>
    <alternativeName>
        <fullName evidence="11">Ras-like protein TC4</fullName>
    </alternativeName>
</protein>
<dbReference type="Pfam" id="PF00071">
    <property type="entry name" value="Ras"/>
    <property type="match status" value="1"/>
</dbReference>
<dbReference type="GO" id="GO:0000054">
    <property type="term" value="P:ribosomal subunit export from nucleus"/>
    <property type="evidence" value="ECO:0007669"/>
    <property type="project" value="TreeGrafter"/>
</dbReference>
<dbReference type="InterPro" id="IPR027417">
    <property type="entry name" value="P-loop_NTPase"/>
</dbReference>
<evidence type="ECO:0000256" key="11">
    <source>
        <dbReference type="ARBA" id="ARBA00075751"/>
    </source>
</evidence>
<dbReference type="PROSITE" id="PS51418">
    <property type="entry name" value="RAN"/>
    <property type="match status" value="1"/>
</dbReference>
<feature type="region of interest" description="Disordered" evidence="12">
    <location>
        <begin position="705"/>
        <end position="735"/>
    </location>
</feature>
<evidence type="ECO:0000256" key="3">
    <source>
        <dbReference type="ARBA" id="ARBA00022448"/>
    </source>
</evidence>
<dbReference type="SMART" id="SM00176">
    <property type="entry name" value="RAN"/>
    <property type="match status" value="1"/>
</dbReference>
<evidence type="ECO:0000256" key="4">
    <source>
        <dbReference type="ARBA" id="ARBA00022741"/>
    </source>
</evidence>
<dbReference type="GO" id="GO:0005525">
    <property type="term" value="F:GTP binding"/>
    <property type="evidence" value="ECO:0007669"/>
    <property type="project" value="UniProtKB-KW"/>
</dbReference>
<evidence type="ECO:0000256" key="5">
    <source>
        <dbReference type="ARBA" id="ARBA00022927"/>
    </source>
</evidence>
<name>A0A976M4C8_THEOR</name>
<keyword evidence="4" id="KW-0547">Nucleotide-binding</keyword>
<gene>
    <name evidence="13" type="ORF">MACJ_000610</name>
</gene>
<dbReference type="InterPro" id="IPR002041">
    <property type="entry name" value="Ran_GTPase"/>
</dbReference>
<reference evidence="13" key="1">
    <citation type="submission" date="2022-07" db="EMBL/GenBank/DDBJ databases">
        <title>Evaluation of T. orientalis genome assembly methods using nanopore sequencing and analysis of variation between genomes.</title>
        <authorList>
            <person name="Yam J."/>
            <person name="Micallef M.L."/>
            <person name="Liu M."/>
            <person name="Djordjevic S.P."/>
            <person name="Bogema D.R."/>
            <person name="Jenkins C."/>
        </authorList>
    </citation>
    <scope>NUCLEOTIDE SEQUENCE</scope>
    <source>
        <strain evidence="13">Fish Creek</strain>
    </source>
</reference>
<comment type="subcellular location">
    <subcellularLocation>
        <location evidence="1">Nucleus</location>
    </subcellularLocation>
</comment>
<dbReference type="GO" id="GO:0005634">
    <property type="term" value="C:nucleus"/>
    <property type="evidence" value="ECO:0007669"/>
    <property type="project" value="UniProtKB-SubCell"/>
</dbReference>
<comment type="subunit">
    <text evidence="10">Monomer. Found in a nuclear export complex with RanGTP, exportin and pre-miRNA.</text>
</comment>
<dbReference type="Proteomes" id="UP000244803">
    <property type="component" value="Chromosome 1"/>
</dbReference>
<comment type="similarity">
    <text evidence="2">Belongs to the small GTPase superfamily. Ran family.</text>
</comment>
<dbReference type="PANTHER" id="PTHR24071:SF0">
    <property type="entry name" value="GTP-BINDING NUCLEAR PROTEIN RAN"/>
    <property type="match status" value="1"/>
</dbReference>
<dbReference type="SMART" id="SM00174">
    <property type="entry name" value="RHO"/>
    <property type="match status" value="1"/>
</dbReference>
<keyword evidence="7" id="KW-0539">Nucleus</keyword>
<evidence type="ECO:0000256" key="10">
    <source>
        <dbReference type="ARBA" id="ARBA00065175"/>
    </source>
</evidence>
<dbReference type="Gene3D" id="3.40.50.300">
    <property type="entry name" value="P-loop containing nucleotide triphosphate hydrolases"/>
    <property type="match status" value="1"/>
</dbReference>
<evidence type="ECO:0000256" key="1">
    <source>
        <dbReference type="ARBA" id="ARBA00004123"/>
    </source>
</evidence>
<keyword evidence="6" id="KW-0342">GTP-binding</keyword>
<dbReference type="EMBL" id="CP056065">
    <property type="protein sequence ID" value="UKJ88167.2"/>
    <property type="molecule type" value="Genomic_DNA"/>
</dbReference>
<dbReference type="FunFam" id="3.40.50.300:FF:000369">
    <property type="entry name" value="GTP-binding nuclear protein"/>
    <property type="match status" value="1"/>
</dbReference>
<keyword evidence="3" id="KW-0813">Transport</keyword>
<dbReference type="GO" id="GO:0005737">
    <property type="term" value="C:cytoplasm"/>
    <property type="evidence" value="ECO:0007669"/>
    <property type="project" value="TreeGrafter"/>
</dbReference>
<organism evidence="13 14">
    <name type="scientific">Theileria orientalis</name>
    <dbReference type="NCBI Taxonomy" id="68886"/>
    <lineage>
        <taxon>Eukaryota</taxon>
        <taxon>Sar</taxon>
        <taxon>Alveolata</taxon>
        <taxon>Apicomplexa</taxon>
        <taxon>Aconoidasida</taxon>
        <taxon>Piroplasmida</taxon>
        <taxon>Theileriidae</taxon>
        <taxon>Theileria</taxon>
    </lineage>
</organism>
<evidence type="ECO:0000313" key="14">
    <source>
        <dbReference type="Proteomes" id="UP000244803"/>
    </source>
</evidence>
<evidence type="ECO:0000256" key="8">
    <source>
        <dbReference type="ARBA" id="ARBA00040533"/>
    </source>
</evidence>